<dbReference type="Proteomes" id="UP001370490">
    <property type="component" value="Unassembled WGS sequence"/>
</dbReference>
<sequence>MGSIEQTKPHAVCIPYPAQGHINPMQNLAKLLHYKGFHVTFVHTEYNHKRLLNSRGPHALDGLPDFRFAAIPDGLPPSDFADSTQDVPSLCQSTSRTCLKPFRELLLKLKEESKTSDVPPVSCVVSDGVMSFTTKVAEELGIPEVLFWTTSACGFLGYTQYPHLVEKGLTPLKVLHQALLDKSVMYALMHMSPFQLFFKNLSVLQNSTDLASPYRKIRTHTPFLPNINLGY</sequence>
<comment type="caution">
    <text evidence="2">The sequence shown here is derived from an EMBL/GenBank/DDBJ whole genome shotgun (WGS) entry which is preliminary data.</text>
</comment>
<dbReference type="GO" id="GO:0080043">
    <property type="term" value="F:quercetin 3-O-glucosyltransferase activity"/>
    <property type="evidence" value="ECO:0007669"/>
    <property type="project" value="TreeGrafter"/>
</dbReference>
<comment type="similarity">
    <text evidence="1">Belongs to the UDP-glycosyltransferase family.</text>
</comment>
<protein>
    <submittedName>
        <fullName evidence="2">Uncharacterized protein</fullName>
    </submittedName>
</protein>
<keyword evidence="3" id="KW-1185">Reference proteome</keyword>
<dbReference type="EMBL" id="JBAMMX010000002">
    <property type="protein sequence ID" value="KAK6945760.1"/>
    <property type="molecule type" value="Genomic_DNA"/>
</dbReference>
<proteinExistence type="inferred from homology"/>
<gene>
    <name evidence="2" type="ORF">RJ641_013304</name>
</gene>
<name>A0AAN8W5N3_9MAGN</name>
<dbReference type="AlphaFoldDB" id="A0AAN8W5N3"/>
<accession>A0AAN8W5N3</accession>
<dbReference type="PANTHER" id="PTHR11926:SF774">
    <property type="entry name" value="UDP-GLYCOSYLTRANSFERASE 85A1-RELATED"/>
    <property type="match status" value="1"/>
</dbReference>
<reference evidence="2 3" key="1">
    <citation type="submission" date="2023-12" db="EMBL/GenBank/DDBJ databases">
        <title>A high-quality genome assembly for Dillenia turbinata (Dilleniales).</title>
        <authorList>
            <person name="Chanderbali A."/>
        </authorList>
    </citation>
    <scope>NUCLEOTIDE SEQUENCE [LARGE SCALE GENOMIC DNA]</scope>
    <source>
        <strain evidence="2">LSX21</strain>
        <tissue evidence="2">Leaf</tissue>
    </source>
</reference>
<dbReference type="GO" id="GO:0080044">
    <property type="term" value="F:quercetin 7-O-glucosyltransferase activity"/>
    <property type="evidence" value="ECO:0007669"/>
    <property type="project" value="TreeGrafter"/>
</dbReference>
<dbReference type="Gene3D" id="3.40.50.2000">
    <property type="entry name" value="Glycogen Phosphorylase B"/>
    <property type="match status" value="1"/>
</dbReference>
<dbReference type="PANTHER" id="PTHR11926">
    <property type="entry name" value="GLUCOSYL/GLUCURONOSYL TRANSFERASES"/>
    <property type="match status" value="1"/>
</dbReference>
<evidence type="ECO:0000256" key="1">
    <source>
        <dbReference type="ARBA" id="ARBA00009995"/>
    </source>
</evidence>
<evidence type="ECO:0000313" key="2">
    <source>
        <dbReference type="EMBL" id="KAK6945760.1"/>
    </source>
</evidence>
<organism evidence="2 3">
    <name type="scientific">Dillenia turbinata</name>
    <dbReference type="NCBI Taxonomy" id="194707"/>
    <lineage>
        <taxon>Eukaryota</taxon>
        <taxon>Viridiplantae</taxon>
        <taxon>Streptophyta</taxon>
        <taxon>Embryophyta</taxon>
        <taxon>Tracheophyta</taxon>
        <taxon>Spermatophyta</taxon>
        <taxon>Magnoliopsida</taxon>
        <taxon>eudicotyledons</taxon>
        <taxon>Gunneridae</taxon>
        <taxon>Pentapetalae</taxon>
        <taxon>Dilleniales</taxon>
        <taxon>Dilleniaceae</taxon>
        <taxon>Dillenia</taxon>
    </lineage>
</organism>
<evidence type="ECO:0000313" key="3">
    <source>
        <dbReference type="Proteomes" id="UP001370490"/>
    </source>
</evidence>
<dbReference type="SUPFAM" id="SSF53756">
    <property type="entry name" value="UDP-Glycosyltransferase/glycogen phosphorylase"/>
    <property type="match status" value="1"/>
</dbReference>